<dbReference type="InterPro" id="IPR003010">
    <property type="entry name" value="C-N_Hydrolase"/>
</dbReference>
<reference evidence="2 3" key="1">
    <citation type="submission" date="2020-10" db="EMBL/GenBank/DDBJ databases">
        <title>The Coptis chinensis genome and diversification of protoberbering-type alkaloids.</title>
        <authorList>
            <person name="Wang B."/>
            <person name="Shu S."/>
            <person name="Song C."/>
            <person name="Liu Y."/>
        </authorList>
    </citation>
    <scope>NUCLEOTIDE SEQUENCE [LARGE SCALE GENOMIC DNA]</scope>
    <source>
        <strain evidence="2">HL-2020</strain>
        <tissue evidence="2">Leaf</tissue>
    </source>
</reference>
<dbReference type="GO" id="GO:0006107">
    <property type="term" value="P:oxaloacetate metabolic process"/>
    <property type="evidence" value="ECO:0007669"/>
    <property type="project" value="TreeGrafter"/>
</dbReference>
<dbReference type="GO" id="GO:0005739">
    <property type="term" value="C:mitochondrion"/>
    <property type="evidence" value="ECO:0007669"/>
    <property type="project" value="TreeGrafter"/>
</dbReference>
<organism evidence="2 3">
    <name type="scientific">Coptis chinensis</name>
    <dbReference type="NCBI Taxonomy" id="261450"/>
    <lineage>
        <taxon>Eukaryota</taxon>
        <taxon>Viridiplantae</taxon>
        <taxon>Streptophyta</taxon>
        <taxon>Embryophyta</taxon>
        <taxon>Tracheophyta</taxon>
        <taxon>Spermatophyta</taxon>
        <taxon>Magnoliopsida</taxon>
        <taxon>Ranunculales</taxon>
        <taxon>Ranunculaceae</taxon>
        <taxon>Coptidoideae</taxon>
        <taxon>Coptis</taxon>
    </lineage>
</organism>
<evidence type="ECO:0000259" key="1">
    <source>
        <dbReference type="PROSITE" id="PS50263"/>
    </source>
</evidence>
<dbReference type="Proteomes" id="UP000631114">
    <property type="component" value="Unassembled WGS sequence"/>
</dbReference>
<proteinExistence type="predicted"/>
<comment type="caution">
    <text evidence="2">The sequence shown here is derived from an EMBL/GenBank/DDBJ whole genome shotgun (WGS) entry which is preliminary data.</text>
</comment>
<dbReference type="EMBL" id="JADFTS010000006">
    <property type="protein sequence ID" value="KAF9603462.1"/>
    <property type="molecule type" value="Genomic_DNA"/>
</dbReference>
<dbReference type="AlphaFoldDB" id="A0A835HSJ1"/>
<dbReference type="Gene3D" id="3.60.110.10">
    <property type="entry name" value="Carbon-nitrogen hydrolase"/>
    <property type="match status" value="1"/>
</dbReference>
<protein>
    <recommendedName>
        <fullName evidence="1">CN hydrolase domain-containing protein</fullName>
    </recommendedName>
</protein>
<feature type="domain" description="CN hydrolase" evidence="1">
    <location>
        <begin position="1"/>
        <end position="257"/>
    </location>
</feature>
<dbReference type="PANTHER" id="PTHR23088:SF53">
    <property type="entry name" value="OS06G0206000 PROTEIN"/>
    <property type="match status" value="1"/>
</dbReference>
<gene>
    <name evidence="2" type="ORF">IFM89_036265</name>
</gene>
<dbReference type="Pfam" id="PF00795">
    <property type="entry name" value="CN_hydrolase"/>
    <property type="match status" value="1"/>
</dbReference>
<name>A0A835HSJ1_9MAGN</name>
<accession>A0A835HSJ1</accession>
<dbReference type="InterPro" id="IPR036526">
    <property type="entry name" value="C-N_Hydrolase_sf"/>
</dbReference>
<dbReference type="GO" id="GO:0006528">
    <property type="term" value="P:asparagine metabolic process"/>
    <property type="evidence" value="ECO:0007669"/>
    <property type="project" value="TreeGrafter"/>
</dbReference>
<sequence>DKNVSPSFKMLSEVAHNKGITIVGGSIPEQCGGRLYNTSCIFGTDGELLAEHMKVHLFDINAPGDISFKESDNFTSGDRPTVVDTVTNMSFSSTSQFGEIIETAVHEETTVIAEVNYSMIPLRRYDGKMNPFNRGLLHNIGEVFCSNIPKSKINFREIVKERTSSLPMGRAMSPELPKRSFGVEMGGKRKAVGEEELKGIQSQIESVNRLERCVTEPRHIDWGHKDNCEITRDLHTMDAELQKGTLSGDREKINGVL</sequence>
<evidence type="ECO:0000313" key="2">
    <source>
        <dbReference type="EMBL" id="KAF9603462.1"/>
    </source>
</evidence>
<evidence type="ECO:0000313" key="3">
    <source>
        <dbReference type="Proteomes" id="UP000631114"/>
    </source>
</evidence>
<dbReference type="PANTHER" id="PTHR23088">
    <property type="entry name" value="NITRILASE-RELATED"/>
    <property type="match status" value="1"/>
</dbReference>
<keyword evidence="3" id="KW-1185">Reference proteome</keyword>
<dbReference type="GO" id="GO:0006541">
    <property type="term" value="P:glutamine metabolic process"/>
    <property type="evidence" value="ECO:0007669"/>
    <property type="project" value="TreeGrafter"/>
</dbReference>
<dbReference type="GO" id="GO:0050152">
    <property type="term" value="F:omega-amidase activity"/>
    <property type="evidence" value="ECO:0007669"/>
    <property type="project" value="TreeGrafter"/>
</dbReference>
<feature type="non-terminal residue" evidence="2">
    <location>
        <position position="257"/>
    </location>
</feature>
<dbReference type="PROSITE" id="PS50263">
    <property type="entry name" value="CN_HYDROLASE"/>
    <property type="match status" value="1"/>
</dbReference>
<dbReference type="SUPFAM" id="SSF56317">
    <property type="entry name" value="Carbon-nitrogen hydrolase"/>
    <property type="match status" value="1"/>
</dbReference>
<dbReference type="OrthoDB" id="10250282at2759"/>